<dbReference type="Gene3D" id="3.30.750.24">
    <property type="entry name" value="STAS domain"/>
    <property type="match status" value="1"/>
</dbReference>
<evidence type="ECO:0000313" key="3">
    <source>
        <dbReference type="EMBL" id="CAB4861786.1"/>
    </source>
</evidence>
<dbReference type="Pfam" id="PF13466">
    <property type="entry name" value="STAS_2"/>
    <property type="match status" value="1"/>
</dbReference>
<dbReference type="InterPro" id="IPR036513">
    <property type="entry name" value="STAS_dom_sf"/>
</dbReference>
<feature type="domain" description="STAS" evidence="2">
    <location>
        <begin position="1"/>
        <end position="102"/>
    </location>
</feature>
<proteinExistence type="predicted"/>
<gene>
    <name evidence="3" type="ORF">UFOPK3423_00267</name>
</gene>
<dbReference type="AlphaFoldDB" id="A0A6J7CV46"/>
<dbReference type="PROSITE" id="PS50801">
    <property type="entry name" value="STAS"/>
    <property type="match status" value="1"/>
</dbReference>
<feature type="region of interest" description="Disordered" evidence="1">
    <location>
        <begin position="1"/>
        <end position="20"/>
    </location>
</feature>
<name>A0A6J7CV46_9ZZZZ</name>
<evidence type="ECO:0000256" key="1">
    <source>
        <dbReference type="SAM" id="MobiDB-lite"/>
    </source>
</evidence>
<sequence>MADSPAVLHCSGDEDRSTQSLRRPALSRALAVNEDLTVDFTGLEFADTSLMLDLVMIARRLRAAGHAMLLRRAAPQILTLIEIVGLDRLDGVEFDRRPAATA</sequence>
<evidence type="ECO:0000259" key="2">
    <source>
        <dbReference type="PROSITE" id="PS50801"/>
    </source>
</evidence>
<protein>
    <submittedName>
        <fullName evidence="3">Unannotated protein</fullName>
    </submittedName>
</protein>
<dbReference type="EMBL" id="CAFBLQ010000018">
    <property type="protein sequence ID" value="CAB4861786.1"/>
    <property type="molecule type" value="Genomic_DNA"/>
</dbReference>
<reference evidence="3" key="1">
    <citation type="submission" date="2020-05" db="EMBL/GenBank/DDBJ databases">
        <authorList>
            <person name="Chiriac C."/>
            <person name="Salcher M."/>
            <person name="Ghai R."/>
            <person name="Kavagutti S V."/>
        </authorList>
    </citation>
    <scope>NUCLEOTIDE SEQUENCE</scope>
</reference>
<dbReference type="InterPro" id="IPR058548">
    <property type="entry name" value="MlaB-like_STAS"/>
</dbReference>
<dbReference type="SUPFAM" id="SSF52091">
    <property type="entry name" value="SpoIIaa-like"/>
    <property type="match status" value="1"/>
</dbReference>
<organism evidence="3">
    <name type="scientific">freshwater metagenome</name>
    <dbReference type="NCBI Taxonomy" id="449393"/>
    <lineage>
        <taxon>unclassified sequences</taxon>
        <taxon>metagenomes</taxon>
        <taxon>ecological metagenomes</taxon>
    </lineage>
</organism>
<dbReference type="CDD" id="cd07043">
    <property type="entry name" value="STAS_anti-anti-sigma_factors"/>
    <property type="match status" value="1"/>
</dbReference>
<dbReference type="InterPro" id="IPR002645">
    <property type="entry name" value="STAS_dom"/>
</dbReference>
<accession>A0A6J7CV46</accession>